<dbReference type="GO" id="GO:0008270">
    <property type="term" value="F:zinc ion binding"/>
    <property type="evidence" value="ECO:0007669"/>
    <property type="project" value="UniProtKB-KW"/>
</dbReference>
<feature type="compositionally biased region" description="Basic residues" evidence="2">
    <location>
        <begin position="15"/>
        <end position="24"/>
    </location>
</feature>
<evidence type="ECO:0000313" key="4">
    <source>
        <dbReference type="EMBL" id="EJW05368.1"/>
    </source>
</evidence>
<name>J9A0C7_EDHAE</name>
<evidence type="ECO:0000256" key="2">
    <source>
        <dbReference type="SAM" id="MobiDB-lite"/>
    </source>
</evidence>
<protein>
    <recommendedName>
        <fullName evidence="3">C2H2-type domain-containing protein</fullName>
    </recommendedName>
</protein>
<feature type="region of interest" description="Disordered" evidence="2">
    <location>
        <begin position="1"/>
        <end position="24"/>
    </location>
</feature>
<sequence>MIFNRNFGKSDKSSVRKSSKNNRKKVAVKCSDISEFNTVCEKSTHSDSSLLVDSSPKNISYSDIECNINVTNNMDNIDNANDSHLVNNPSTNVYNNNIDANDINNFNKNKYSNVKKINKDSGLNENILNNHTDSANNVDINKDKPNNTLISNSYIYKDSTDKKIIIKDGANETSSINIKMCTDVCSNIEQSDNTTETNKLFLSVKKTFQGNSNLFNKKCKGKIITNLLKNFQKAKILENSNSFFCENGNKNKIFAGFKKCQPMGSFNRNIFKTNLHLNDLCIVDKVDDQSVNSTFYTNRTNINTTTSTIKNINDSAATEDIIQNLNSNTYSDCKENIENYEKEHKFNYNTKYNSNCDDAKCYLPTNITNIVMMADNIERVKKTRKNTLFFLNELQSSFNETNDVLVKNLQYKSKLVGEKNSEKTMINKDKIKIKGKTAINNDKIKIKVKTVINNDNVKIKVSDKEKKENNLDVFDFTKSTSESKSIGNSFLDCRYNNTIHGKEDSLDTYYKERYIDDSITFIHNPCYESSVDSSGRNYSNRSSLDFGSKDCNFKNGGNKAFFLGEKDYAVSYRNFIPRCSLTNILKECCDDTSIKNISNINTRCNSNPGSNNTMFNSSIGKNNINNRSQSIISNILHNITICNGSNNVNISDFKNNITNNNTNTETSIRKMHSFTPPTNTTSTTAINPELSFAPFSPSFISKNGTDCSDLCSETDFEKKRPLSTRTEEAIFVLQKLMGTQSPMQNGKKQRKKDIHYTSHTQVDCGADLFIDNGCSSLKSAEVEFLSINDVNAIKHENTNKEHVPISKKVFKENGNGITDNANENSFNTEAMHLSKTEKIEDFKGNNKGFCYINKDSRVNRKQIINEKILEGIRRNSGINEYIVSANSNEISGTDCKYLYKESSSTNNKCASNNIINLKDDSMYINESTTAVGCKGSLTNVLHRNMKNTSNNSYILKDSKYYNQNKFHNDHKLSNDKRFLCSDIGIECSEQRKNNNHNYNYRKNINNDNCKSILNSNSIHNREEYNRSNDDSNNINNSVSIDENDIFNNTSRNNDDNLGKSKKINTDNDYLNNDFYSIESPPKMYNNVNHHDSTLDKTTLRYSDSQDAMVNQQENKSQLPVIKYITSAELSEAQSINQSYIDNKGVPEDNIDDVDIIDLLSDSDDIDSIYHEKECKLKSKRKDKICFKDNSISLSSQNTAKQSMDNFSCQENLVELNSGSNKGNHSINFISSRTTKEYDDSTDESDCNYSYDINGVLLHKDNSKAYYKYNKIPVTIDNNQNNDQNNINSTNDNQINNSNDINNKYGTNLNNCNQIEDSKNLSIKHSGIQKIILKELNKEYSNMNTGTKCVESDTVSNLKHKNDHGDNILLIHSSPHKKIENNHIRSINGTVYRNNSRLKSALWKRKPHEFNIIQSQNLDGNKYVYKHILDFNKCMDCNKNNCTVFGLCNASENSFNSSYVNKSDTKCIIKDDNINDCLFLSKNGNCVLENTYHGNNTRENLKEIINPSMSNLSVEKYISNHYCCDKTINPKIKDIDILSKGINECETAHSIKNSDNFDSSRKNQNTPVCSQFISEESTKNYDINDINCCQYNTKNKQSQISSRNYHKNNTTINHEIINLKENESTASINSNLENLDDVKKFYNVSNNFREFATVRKNQKNFYYELEDFPVYQKNRKNTLISSLKRYYNINNINNNCPYNMNNMTSHESKIAATFSKEVSTDVPGYDQYTFSVNKINKSVAASPFKNTSALSEKTKDDIFNYNSEQYISRKQACPNYLSTSKLMYYYDKLHNNRPKHYEDYQRYSCNLDIESENPAIIHNNSEKIINKARDHFSNSSDNIQLNQITCPSNSSFAISAMRTAEGEAKNNIYAENLNVKLKTRRNTINDHESYNKNNQKNYSVATSDVIFEKINNSPNTLTHINTKNDAQGNINFSLNSEIEYFQENNPNYHNLKGKHVYNKCKAQPNEYKRHYSTQNFNQHYIYNDLHSPDSSKFQKFNENKYHRNSVHLPNNLYKFTKNSCNNFHYNNFSNNNNDIDLLNKKYSYKKDKNLLYSKYTGNNNNNFCEDKYLRKSNCALSEYNLLHNSLLYKNNTRNTHQRNSPFLRVNNINCDYDNDIIIPTIKQSYNTSHHRYSIPPNTLYGSQHTTKDINTQEYFSFGTECDISKANEKRKLKADQDRPYKCTLEGCRKSYTSAYGLKYHLEKGHLNDDAPRPYVCTIEGCDKKYKNSNGLKYHLQFGHPENL</sequence>
<keyword evidence="1" id="KW-0863">Zinc-finger</keyword>
<reference evidence="4 5" key="1">
    <citation type="submission" date="2011-08" db="EMBL/GenBank/DDBJ databases">
        <authorList>
            <person name="Liu Z.J."/>
            <person name="Shi F.L."/>
            <person name="Lu J.Q."/>
            <person name="Li M."/>
            <person name="Wang Z.L."/>
        </authorList>
    </citation>
    <scope>NUCLEOTIDE SEQUENCE [LARGE SCALE GENOMIC DNA]</scope>
    <source>
        <strain evidence="4 5">USNM 41457</strain>
    </source>
</reference>
<dbReference type="VEuPathDB" id="MicrosporidiaDB:EDEG_00594"/>
<dbReference type="Gene3D" id="3.30.160.60">
    <property type="entry name" value="Classic Zinc Finger"/>
    <property type="match status" value="2"/>
</dbReference>
<proteinExistence type="predicted"/>
<evidence type="ECO:0000259" key="3">
    <source>
        <dbReference type="PROSITE" id="PS50157"/>
    </source>
</evidence>
<feature type="compositionally biased region" description="Low complexity" evidence="2">
    <location>
        <begin position="1030"/>
        <end position="1040"/>
    </location>
</feature>
<evidence type="ECO:0000256" key="1">
    <source>
        <dbReference type="PROSITE-ProRule" id="PRU00042"/>
    </source>
</evidence>
<reference evidence="5" key="2">
    <citation type="submission" date="2015-07" db="EMBL/GenBank/DDBJ databases">
        <title>Contrasting host-pathogen interactions and genome evolution in two generalist and specialist microsporidian pathogens of mosquitoes.</title>
        <authorList>
            <consortium name="The Broad Institute Genomics Platform"/>
            <consortium name="The Broad Institute Genome Sequencing Center for Infectious Disease"/>
            <person name="Cuomo C.A."/>
            <person name="Sanscrainte N.D."/>
            <person name="Goldberg J.M."/>
            <person name="Heiman D."/>
            <person name="Young S."/>
            <person name="Zeng Q."/>
            <person name="Becnel J.J."/>
            <person name="Birren B.W."/>
        </authorList>
    </citation>
    <scope>NUCLEOTIDE SEQUENCE [LARGE SCALE GENOMIC DNA]</scope>
    <source>
        <strain evidence="5">USNM 41457</strain>
    </source>
</reference>
<keyword evidence="5" id="KW-1185">Reference proteome</keyword>
<comment type="caution">
    <text evidence="4">The sequence shown here is derived from an EMBL/GenBank/DDBJ whole genome shotgun (WGS) entry which is preliminary data.</text>
</comment>
<feature type="region of interest" description="Disordered" evidence="2">
    <location>
        <begin position="1022"/>
        <end position="1065"/>
    </location>
</feature>
<dbReference type="Proteomes" id="UP000003163">
    <property type="component" value="Unassembled WGS sequence"/>
</dbReference>
<feature type="domain" description="C2H2-type" evidence="3">
    <location>
        <begin position="2179"/>
        <end position="2209"/>
    </location>
</feature>
<evidence type="ECO:0000313" key="5">
    <source>
        <dbReference type="Proteomes" id="UP000003163"/>
    </source>
</evidence>
<dbReference type="InterPro" id="IPR036236">
    <property type="entry name" value="Znf_C2H2_sf"/>
</dbReference>
<organism evidence="4 5">
    <name type="scientific">Edhazardia aedis (strain USNM 41457)</name>
    <name type="common">Microsporidian parasite</name>
    <dbReference type="NCBI Taxonomy" id="1003232"/>
    <lineage>
        <taxon>Eukaryota</taxon>
        <taxon>Fungi</taxon>
        <taxon>Fungi incertae sedis</taxon>
        <taxon>Microsporidia</taxon>
        <taxon>Edhazardia</taxon>
    </lineage>
</organism>
<dbReference type="InParanoid" id="J9A0C7"/>
<dbReference type="OrthoDB" id="3269380at2759"/>
<keyword evidence="1" id="KW-0479">Metal-binding</keyword>
<dbReference type="STRING" id="1003232.J9A0C7"/>
<accession>J9A0C7</accession>
<keyword evidence="1" id="KW-0862">Zinc</keyword>
<dbReference type="SUPFAM" id="SSF57667">
    <property type="entry name" value="beta-beta-alpha zinc fingers"/>
    <property type="match status" value="1"/>
</dbReference>
<dbReference type="HOGENOM" id="CLU_230749_0_0_1"/>
<dbReference type="InterPro" id="IPR013087">
    <property type="entry name" value="Znf_C2H2_type"/>
</dbReference>
<gene>
    <name evidence="4" type="ORF">EDEG_00594</name>
</gene>
<dbReference type="EMBL" id="AFBI03000007">
    <property type="protein sequence ID" value="EJW05368.1"/>
    <property type="molecule type" value="Genomic_DNA"/>
</dbReference>
<feature type="region of interest" description="Disordered" evidence="2">
    <location>
        <begin position="1276"/>
        <end position="1300"/>
    </location>
</feature>
<dbReference type="PROSITE" id="PS50157">
    <property type="entry name" value="ZINC_FINGER_C2H2_2"/>
    <property type="match status" value="1"/>
</dbReference>
<dbReference type="PROSITE" id="PS00028">
    <property type="entry name" value="ZINC_FINGER_C2H2_1"/>
    <property type="match status" value="2"/>
</dbReference>
<dbReference type="SMART" id="SM00355">
    <property type="entry name" value="ZnF_C2H2"/>
    <property type="match status" value="2"/>
</dbReference>